<evidence type="ECO:0000256" key="2">
    <source>
        <dbReference type="ARBA" id="ARBA00012438"/>
    </source>
</evidence>
<evidence type="ECO:0000256" key="5">
    <source>
        <dbReference type="ARBA" id="ARBA00022777"/>
    </source>
</evidence>
<keyword evidence="9" id="KW-1133">Transmembrane helix</keyword>
<dbReference type="RefSeq" id="WP_302109708.1">
    <property type="nucleotide sequence ID" value="NZ_JAUKTR010000003.1"/>
</dbReference>
<dbReference type="Pfam" id="PF02518">
    <property type="entry name" value="HATPase_c"/>
    <property type="match status" value="1"/>
</dbReference>
<keyword evidence="7" id="KW-0902">Two-component regulatory system</keyword>
<dbReference type="SMART" id="SM00387">
    <property type="entry name" value="HATPase_c"/>
    <property type="match status" value="1"/>
</dbReference>
<feature type="domain" description="Histidine kinase" evidence="10">
    <location>
        <begin position="364"/>
        <end position="582"/>
    </location>
</feature>
<feature type="domain" description="PAS" evidence="11">
    <location>
        <begin position="55"/>
        <end position="99"/>
    </location>
</feature>
<evidence type="ECO:0000313" key="13">
    <source>
        <dbReference type="Proteomes" id="UP001169063"/>
    </source>
</evidence>
<dbReference type="Gene3D" id="3.30.450.20">
    <property type="entry name" value="PAS domain"/>
    <property type="match status" value="1"/>
</dbReference>
<keyword evidence="13" id="KW-1185">Reference proteome</keyword>
<dbReference type="PANTHER" id="PTHR43065:SF46">
    <property type="entry name" value="C4-DICARBOXYLATE TRANSPORT SENSOR PROTEIN DCTB"/>
    <property type="match status" value="1"/>
</dbReference>
<dbReference type="SUPFAM" id="SSF47384">
    <property type="entry name" value="Homodimeric domain of signal transducing histidine kinase"/>
    <property type="match status" value="1"/>
</dbReference>
<dbReference type="SUPFAM" id="SSF55874">
    <property type="entry name" value="ATPase domain of HSP90 chaperone/DNA topoisomerase II/histidine kinase"/>
    <property type="match status" value="1"/>
</dbReference>
<dbReference type="InterPro" id="IPR013656">
    <property type="entry name" value="PAS_4"/>
</dbReference>
<dbReference type="NCBIfam" id="TIGR00229">
    <property type="entry name" value="sensory_box"/>
    <property type="match status" value="1"/>
</dbReference>
<dbReference type="PROSITE" id="PS50112">
    <property type="entry name" value="PAS"/>
    <property type="match status" value="1"/>
</dbReference>
<evidence type="ECO:0000259" key="11">
    <source>
        <dbReference type="PROSITE" id="PS50112"/>
    </source>
</evidence>
<name>A0ABT8SL24_9CAUL</name>
<protein>
    <recommendedName>
        <fullName evidence="2">histidine kinase</fullName>
        <ecNumber evidence="2">2.7.13.3</ecNumber>
    </recommendedName>
</protein>
<sequence length="595" mass="62825">MLLQGEVNWALVFGLVALVMSVLGLMAMAAAGRWAARSRNATRDAENAAFRADTAERRLSETLQAIPVALVETDASGKFTFANRAAQQLLGRRDAELLGLRFHSATWGITYPDGRQIPPDLLPNARALRGQTVRGFQQIMANPNTRKRMLVSVTAEPIENVQGEIIGSSAALVEIEGLAHPTGGDLASATRRVFDAAASLLAVVTLEGEIVDINRTALERLGGELEDWTGKDMAQATGAGGRLRDALMAAARSGQRLDEAVEANGIAWRVLPLKLDGAEAVDALLLAGDPLVEAKAPEADPEHLAQLDELNRTLTAVRAERDAATAAAEEARSALAQMETARRRADEALQASQRMEQVGRLAGGVTHDFHNMLKVVVDALETLLRQADDPARVRRLAEAALAAGRRGERVTREMLAFSRAQDADAPAIDAAAVVRGLEPALRRRASGASVRVQAVAGPLNAHVDPVQMEAALEALVDNAAQALNPGGGHVEVRLDEVTLEAGETAGLPAGRYLRLAVADDGRGMAADELARAQEPFFTTREGAAGLGLSQALGFARQAGGALTLNSRPGEGTTARIYLPLPDRADGGGERVADVA</sequence>
<evidence type="ECO:0000256" key="7">
    <source>
        <dbReference type="ARBA" id="ARBA00023012"/>
    </source>
</evidence>
<evidence type="ECO:0000256" key="8">
    <source>
        <dbReference type="SAM" id="Coils"/>
    </source>
</evidence>
<gene>
    <name evidence="12" type="ORF">Q0812_07515</name>
</gene>
<organism evidence="12 13">
    <name type="scientific">Peiella sedimenti</name>
    <dbReference type="NCBI Taxonomy" id="3061083"/>
    <lineage>
        <taxon>Bacteria</taxon>
        <taxon>Pseudomonadati</taxon>
        <taxon>Pseudomonadota</taxon>
        <taxon>Alphaproteobacteria</taxon>
        <taxon>Caulobacterales</taxon>
        <taxon>Caulobacteraceae</taxon>
        <taxon>Peiella</taxon>
    </lineage>
</organism>
<dbReference type="PANTHER" id="PTHR43065">
    <property type="entry name" value="SENSOR HISTIDINE KINASE"/>
    <property type="match status" value="1"/>
</dbReference>
<evidence type="ECO:0000256" key="6">
    <source>
        <dbReference type="ARBA" id="ARBA00022840"/>
    </source>
</evidence>
<keyword evidence="4" id="KW-0547">Nucleotide-binding</keyword>
<dbReference type="SUPFAM" id="SSF55785">
    <property type="entry name" value="PYP-like sensor domain (PAS domain)"/>
    <property type="match status" value="2"/>
</dbReference>
<dbReference type="Gene3D" id="1.10.287.130">
    <property type="match status" value="1"/>
</dbReference>
<dbReference type="PRINTS" id="PR00344">
    <property type="entry name" value="BCTRLSENSOR"/>
</dbReference>
<evidence type="ECO:0000256" key="3">
    <source>
        <dbReference type="ARBA" id="ARBA00022679"/>
    </source>
</evidence>
<dbReference type="InterPro" id="IPR004358">
    <property type="entry name" value="Sig_transdc_His_kin-like_C"/>
</dbReference>
<comment type="catalytic activity">
    <reaction evidence="1">
        <text>ATP + protein L-histidine = ADP + protein N-phospho-L-histidine.</text>
        <dbReference type="EC" id="2.7.13.3"/>
    </reaction>
</comment>
<evidence type="ECO:0000256" key="4">
    <source>
        <dbReference type="ARBA" id="ARBA00022741"/>
    </source>
</evidence>
<keyword evidence="6 12" id="KW-0067">ATP-binding</keyword>
<dbReference type="Pfam" id="PF13188">
    <property type="entry name" value="PAS_8"/>
    <property type="match status" value="1"/>
</dbReference>
<keyword evidence="9" id="KW-0812">Transmembrane</keyword>
<accession>A0ABT8SL24</accession>
<keyword evidence="8" id="KW-0175">Coiled coil</keyword>
<dbReference type="InterPro" id="IPR036890">
    <property type="entry name" value="HATPase_C_sf"/>
</dbReference>
<dbReference type="EC" id="2.7.13.3" evidence="2"/>
<keyword evidence="3" id="KW-0808">Transferase</keyword>
<keyword evidence="5" id="KW-0418">Kinase</keyword>
<dbReference type="InterPro" id="IPR035965">
    <property type="entry name" value="PAS-like_dom_sf"/>
</dbReference>
<dbReference type="InterPro" id="IPR003594">
    <property type="entry name" value="HATPase_dom"/>
</dbReference>
<dbReference type="Pfam" id="PF08448">
    <property type="entry name" value="PAS_4"/>
    <property type="match status" value="1"/>
</dbReference>
<dbReference type="InterPro" id="IPR036097">
    <property type="entry name" value="HisK_dim/P_sf"/>
</dbReference>
<dbReference type="EMBL" id="JAUKTR010000003">
    <property type="protein sequence ID" value="MDO1559272.1"/>
    <property type="molecule type" value="Genomic_DNA"/>
</dbReference>
<evidence type="ECO:0000313" key="12">
    <source>
        <dbReference type="EMBL" id="MDO1559272.1"/>
    </source>
</evidence>
<dbReference type="PROSITE" id="PS50109">
    <property type="entry name" value="HIS_KIN"/>
    <property type="match status" value="1"/>
</dbReference>
<evidence type="ECO:0000256" key="9">
    <source>
        <dbReference type="SAM" id="Phobius"/>
    </source>
</evidence>
<dbReference type="Gene3D" id="3.30.565.10">
    <property type="entry name" value="Histidine kinase-like ATPase, C-terminal domain"/>
    <property type="match status" value="1"/>
</dbReference>
<proteinExistence type="predicted"/>
<evidence type="ECO:0000259" key="10">
    <source>
        <dbReference type="PROSITE" id="PS50109"/>
    </source>
</evidence>
<evidence type="ECO:0000256" key="1">
    <source>
        <dbReference type="ARBA" id="ARBA00000085"/>
    </source>
</evidence>
<keyword evidence="9" id="KW-0472">Membrane</keyword>
<reference evidence="12" key="1">
    <citation type="submission" date="2023-07" db="EMBL/GenBank/DDBJ databases">
        <title>Brevundimonas soil sp. nov., isolated from the soil of chemical plant.</title>
        <authorList>
            <person name="Wu N."/>
        </authorList>
    </citation>
    <scope>NUCLEOTIDE SEQUENCE</scope>
    <source>
        <strain evidence="12">XZ-24</strain>
    </source>
</reference>
<comment type="caution">
    <text evidence="12">The sequence shown here is derived from an EMBL/GenBank/DDBJ whole genome shotgun (WGS) entry which is preliminary data.</text>
</comment>
<dbReference type="SMART" id="SM00091">
    <property type="entry name" value="PAS"/>
    <property type="match status" value="2"/>
</dbReference>
<dbReference type="GO" id="GO:0005524">
    <property type="term" value="F:ATP binding"/>
    <property type="evidence" value="ECO:0007669"/>
    <property type="project" value="UniProtKB-KW"/>
</dbReference>
<dbReference type="InterPro" id="IPR005467">
    <property type="entry name" value="His_kinase_dom"/>
</dbReference>
<feature type="coiled-coil region" evidence="8">
    <location>
        <begin position="307"/>
        <end position="358"/>
    </location>
</feature>
<feature type="transmembrane region" description="Helical" evidence="9">
    <location>
        <begin position="12"/>
        <end position="31"/>
    </location>
</feature>
<dbReference type="CDD" id="cd00130">
    <property type="entry name" value="PAS"/>
    <property type="match status" value="1"/>
</dbReference>
<dbReference type="InterPro" id="IPR000014">
    <property type="entry name" value="PAS"/>
</dbReference>
<dbReference type="Proteomes" id="UP001169063">
    <property type="component" value="Unassembled WGS sequence"/>
</dbReference>